<dbReference type="Proteomes" id="UP000249467">
    <property type="component" value="Unassembled WGS sequence"/>
</dbReference>
<dbReference type="CDD" id="cd01335">
    <property type="entry name" value="Radical_SAM"/>
    <property type="match status" value="1"/>
</dbReference>
<accession>A0A2W4WI29</accession>
<keyword evidence="1" id="KW-0949">S-adenosyl-L-methionine</keyword>
<dbReference type="PROSITE" id="PS51918">
    <property type="entry name" value="RADICAL_SAM"/>
    <property type="match status" value="1"/>
</dbReference>
<organism evidence="6 7">
    <name type="scientific">Pseudanabaena frigida</name>
    <dbReference type="NCBI Taxonomy" id="945775"/>
    <lineage>
        <taxon>Bacteria</taxon>
        <taxon>Bacillati</taxon>
        <taxon>Cyanobacteriota</taxon>
        <taxon>Cyanophyceae</taxon>
        <taxon>Pseudanabaenales</taxon>
        <taxon>Pseudanabaenaceae</taxon>
        <taxon>Pseudanabaena</taxon>
    </lineage>
</organism>
<dbReference type="GO" id="GO:0051536">
    <property type="term" value="F:iron-sulfur cluster binding"/>
    <property type="evidence" value="ECO:0007669"/>
    <property type="project" value="UniProtKB-KW"/>
</dbReference>
<dbReference type="AlphaFoldDB" id="A0A2W4WI29"/>
<keyword evidence="4" id="KW-0411">Iron-sulfur</keyword>
<dbReference type="InterPro" id="IPR006638">
    <property type="entry name" value="Elp3/MiaA/NifB-like_rSAM"/>
</dbReference>
<dbReference type="SMART" id="SM00729">
    <property type="entry name" value="Elp3"/>
    <property type="match status" value="1"/>
</dbReference>
<dbReference type="SFLD" id="SFLDS00029">
    <property type="entry name" value="Radical_SAM"/>
    <property type="match status" value="1"/>
</dbReference>
<proteinExistence type="predicted"/>
<dbReference type="Pfam" id="PF04055">
    <property type="entry name" value="Radical_SAM"/>
    <property type="match status" value="1"/>
</dbReference>
<dbReference type="GO" id="GO:0003824">
    <property type="term" value="F:catalytic activity"/>
    <property type="evidence" value="ECO:0007669"/>
    <property type="project" value="InterPro"/>
</dbReference>
<dbReference type="GO" id="GO:0046872">
    <property type="term" value="F:metal ion binding"/>
    <property type="evidence" value="ECO:0007669"/>
    <property type="project" value="UniProtKB-KW"/>
</dbReference>
<dbReference type="SFLD" id="SFLDG01386">
    <property type="entry name" value="main_SPASM_domain-containing"/>
    <property type="match status" value="1"/>
</dbReference>
<dbReference type="InterPro" id="IPR007197">
    <property type="entry name" value="rSAM"/>
</dbReference>
<evidence type="ECO:0000256" key="3">
    <source>
        <dbReference type="ARBA" id="ARBA00023004"/>
    </source>
</evidence>
<dbReference type="CDD" id="cd21109">
    <property type="entry name" value="SPASM"/>
    <property type="match status" value="1"/>
</dbReference>
<sequence>MIIDYTLSLAEYLAKQNLQHLILHVTNNCNFRCDHCFIDFSPKRDLTLAQYQDLAKQVGKIFWLDIAGGEPFLRLDLAEIISAFDFKVVQIPSNGSLCDRTIAQLQKLKQLTKAEITISLSIDGLEATHDRLRHQQGSWQQVWKTLAAIKELGGISVKINTVLNVENAHEIIDVMKVVRQYEPDFHSIILLRGDPINPSLGLPSVDKLKKLAPDMFAILETYSYGRNKFAARILRNYHRYLWKISLQTIEQKTQVIPCLAGTAHQVVWGDGRVSPCEMLEPVGTLQTQTLKEITSSPDWQQQLKDIQEKKCHCTHNCAMFDSIFFNPTNFPHLAMG</sequence>
<dbReference type="InterPro" id="IPR058240">
    <property type="entry name" value="rSAM_sf"/>
</dbReference>
<evidence type="ECO:0000256" key="1">
    <source>
        <dbReference type="ARBA" id="ARBA00022691"/>
    </source>
</evidence>
<feature type="domain" description="Radical SAM core" evidence="5">
    <location>
        <begin position="13"/>
        <end position="226"/>
    </location>
</feature>
<evidence type="ECO:0000313" key="7">
    <source>
        <dbReference type="Proteomes" id="UP000249467"/>
    </source>
</evidence>
<dbReference type="PANTHER" id="PTHR11228:SF7">
    <property type="entry name" value="PQQA PEPTIDE CYCLASE"/>
    <property type="match status" value="1"/>
</dbReference>
<keyword evidence="2" id="KW-0479">Metal-binding</keyword>
<dbReference type="PANTHER" id="PTHR11228">
    <property type="entry name" value="RADICAL SAM DOMAIN PROTEIN"/>
    <property type="match status" value="1"/>
</dbReference>
<protein>
    <recommendedName>
        <fullName evidence="5">Radical SAM core domain-containing protein</fullName>
    </recommendedName>
</protein>
<evidence type="ECO:0000256" key="2">
    <source>
        <dbReference type="ARBA" id="ARBA00022723"/>
    </source>
</evidence>
<comment type="caution">
    <text evidence="6">The sequence shown here is derived from an EMBL/GenBank/DDBJ whole genome shotgun (WGS) entry which is preliminary data.</text>
</comment>
<keyword evidence="3" id="KW-0408">Iron</keyword>
<evidence type="ECO:0000259" key="5">
    <source>
        <dbReference type="PROSITE" id="PS51918"/>
    </source>
</evidence>
<gene>
    <name evidence="6" type="ORF">DCF19_02980</name>
</gene>
<evidence type="ECO:0000256" key="4">
    <source>
        <dbReference type="ARBA" id="ARBA00023014"/>
    </source>
</evidence>
<dbReference type="InterPro" id="IPR023885">
    <property type="entry name" value="4Fe4S-binding_SPASM_dom"/>
</dbReference>
<dbReference type="Gene3D" id="3.20.20.70">
    <property type="entry name" value="Aldolase class I"/>
    <property type="match status" value="1"/>
</dbReference>
<dbReference type="Pfam" id="PF13186">
    <property type="entry name" value="SPASM"/>
    <property type="match status" value="1"/>
</dbReference>
<dbReference type="SFLD" id="SFLDG01067">
    <property type="entry name" value="SPASM/twitch_domain_containing"/>
    <property type="match status" value="1"/>
</dbReference>
<dbReference type="EMBL" id="QBML01000003">
    <property type="protein sequence ID" value="PZO44180.1"/>
    <property type="molecule type" value="Genomic_DNA"/>
</dbReference>
<dbReference type="SUPFAM" id="SSF102114">
    <property type="entry name" value="Radical SAM enzymes"/>
    <property type="match status" value="1"/>
</dbReference>
<evidence type="ECO:0000313" key="6">
    <source>
        <dbReference type="EMBL" id="PZO44180.1"/>
    </source>
</evidence>
<dbReference type="InterPro" id="IPR050377">
    <property type="entry name" value="Radical_SAM_PqqE_MftC-like"/>
</dbReference>
<reference evidence="6 7" key="1">
    <citation type="submission" date="2018-04" db="EMBL/GenBank/DDBJ databases">
        <authorList>
            <person name="Go L.Y."/>
            <person name="Mitchell J.A."/>
        </authorList>
    </citation>
    <scope>NUCLEOTIDE SEQUENCE [LARGE SCALE GENOMIC DNA]</scope>
    <source>
        <strain evidence="6">ULC066bin1</strain>
    </source>
</reference>
<reference evidence="6 7" key="2">
    <citation type="submission" date="2018-06" db="EMBL/GenBank/DDBJ databases">
        <title>Metagenomic assembly of (sub)arctic Cyanobacteria and their associated microbiome from non-axenic cultures.</title>
        <authorList>
            <person name="Baurain D."/>
        </authorList>
    </citation>
    <scope>NUCLEOTIDE SEQUENCE [LARGE SCALE GENOMIC DNA]</scope>
    <source>
        <strain evidence="6">ULC066bin1</strain>
    </source>
</reference>
<name>A0A2W4WI29_9CYAN</name>
<dbReference type="InterPro" id="IPR013785">
    <property type="entry name" value="Aldolase_TIM"/>
</dbReference>